<dbReference type="VEuPathDB" id="FungiDB:BO78DRAFT_29067"/>
<keyword evidence="1" id="KW-1133">Transmembrane helix</keyword>
<organism evidence="2 3">
    <name type="scientific">Aspergillus sclerotiicarbonarius (strain CBS 121057 / IBT 28362)</name>
    <dbReference type="NCBI Taxonomy" id="1448318"/>
    <lineage>
        <taxon>Eukaryota</taxon>
        <taxon>Fungi</taxon>
        <taxon>Dikarya</taxon>
        <taxon>Ascomycota</taxon>
        <taxon>Pezizomycotina</taxon>
        <taxon>Eurotiomycetes</taxon>
        <taxon>Eurotiomycetidae</taxon>
        <taxon>Eurotiales</taxon>
        <taxon>Aspergillaceae</taxon>
        <taxon>Aspergillus</taxon>
        <taxon>Aspergillus subgen. Circumdati</taxon>
    </lineage>
</organism>
<gene>
    <name evidence="2" type="ORF">BO78DRAFT_29067</name>
</gene>
<dbReference type="Proteomes" id="UP000248423">
    <property type="component" value="Unassembled WGS sequence"/>
</dbReference>
<feature type="transmembrane region" description="Helical" evidence="1">
    <location>
        <begin position="20"/>
        <end position="43"/>
    </location>
</feature>
<name>A0A319DTF4_ASPSB</name>
<evidence type="ECO:0000256" key="1">
    <source>
        <dbReference type="SAM" id="Phobius"/>
    </source>
</evidence>
<dbReference type="EMBL" id="KZ826430">
    <property type="protein sequence ID" value="PYI00952.1"/>
    <property type="molecule type" value="Genomic_DNA"/>
</dbReference>
<keyword evidence="1" id="KW-0472">Membrane</keyword>
<evidence type="ECO:0000313" key="2">
    <source>
        <dbReference type="EMBL" id="PYI00952.1"/>
    </source>
</evidence>
<accession>A0A319DTF4</accession>
<keyword evidence="3" id="KW-1185">Reference proteome</keyword>
<protein>
    <submittedName>
        <fullName evidence="2">Uncharacterized protein</fullName>
    </submittedName>
</protein>
<proteinExistence type="predicted"/>
<dbReference type="AlphaFoldDB" id="A0A319DTF4"/>
<sequence>MPSIGLDSHNRVFQWTRGKIWLLGGLYLLPVQILVGFAGTVGAHTALGLLSQHSGTPVPPAHGRSKGDGTALRRCSEHYSSGVHWLHRPAAPGVALGLPCHNTVTSRWSSSALFDHD</sequence>
<reference evidence="2 3" key="1">
    <citation type="submission" date="2018-02" db="EMBL/GenBank/DDBJ databases">
        <title>The genomes of Aspergillus section Nigri reveals drivers in fungal speciation.</title>
        <authorList>
            <consortium name="DOE Joint Genome Institute"/>
            <person name="Vesth T.C."/>
            <person name="Nybo J."/>
            <person name="Theobald S."/>
            <person name="Brandl J."/>
            <person name="Frisvad J.C."/>
            <person name="Nielsen K.F."/>
            <person name="Lyhne E.K."/>
            <person name="Kogle M.E."/>
            <person name="Kuo A."/>
            <person name="Riley R."/>
            <person name="Clum A."/>
            <person name="Nolan M."/>
            <person name="Lipzen A."/>
            <person name="Salamov A."/>
            <person name="Henrissat B."/>
            <person name="Wiebenga A."/>
            <person name="De vries R.P."/>
            <person name="Grigoriev I.V."/>
            <person name="Mortensen U.H."/>
            <person name="Andersen M.R."/>
            <person name="Baker S.E."/>
        </authorList>
    </citation>
    <scope>NUCLEOTIDE SEQUENCE [LARGE SCALE GENOMIC DNA]</scope>
    <source>
        <strain evidence="2 3">CBS 121057</strain>
    </source>
</reference>
<keyword evidence="1" id="KW-0812">Transmembrane</keyword>
<evidence type="ECO:0000313" key="3">
    <source>
        <dbReference type="Proteomes" id="UP000248423"/>
    </source>
</evidence>